<dbReference type="PANTHER" id="PTHR11864">
    <property type="entry name" value="PRE-MRNA-PROCESSING PROTEIN PRP40"/>
    <property type="match status" value="1"/>
</dbReference>
<evidence type="ECO:0000259" key="1">
    <source>
        <dbReference type="PROSITE" id="PS50020"/>
    </source>
</evidence>
<dbReference type="InterPro" id="IPR002713">
    <property type="entry name" value="FF_domain"/>
</dbReference>
<feature type="domain" description="WW" evidence="1">
    <location>
        <begin position="1"/>
        <end position="31"/>
    </location>
</feature>
<dbReference type="GO" id="GO:0045292">
    <property type="term" value="P:mRNA cis splicing, via spliceosome"/>
    <property type="evidence" value="ECO:0007669"/>
    <property type="project" value="InterPro"/>
</dbReference>
<dbReference type="PROSITE" id="PS50020">
    <property type="entry name" value="WW_DOMAIN_2"/>
    <property type="match status" value="2"/>
</dbReference>
<sequence length="651" mass="75948">MGNWQEVQDDQGRVYYYNSVTQETSWENPEALLSLAWKEYKTDDGKEYYYNETTGETTWERPVDFEKEEEVNDVVEATASEETTEEKQKTAEVIVSELDQKLSKENVKKSLLATPPTYESKEEATAAFFEMLQSQNVDSTWSFDRVIETFIQNPVYWLIDDSLERKTLYDEYLVRKLQEQSQNKTLLIESFRKNFLDVLVTYKKDGKIKTTTRWSTIKQLLIQEDDPIFKHAILPDSDIEEIFHDYVRLFSEEEKQARLETKKQALGELEAYLIQITLSDDSQSITWKELYLRLQKDERFKANKHFQILTKLDILETYMDKIYPRLIEGIKRNIEKAEKSNYTADRRAREAFRALLTTKVTITGTTSFKDVLPQVEDEDAFIDLCGRNGSTPLELFWDLVDEKKQALKVKKDIVEHSLRKQEETNSEIFSAFDKFLSILKETKDERLAVFDFESDSEELQEIFDILLTERQLQKQKQQELFENDLKSRCKSLAVWLSKNHTIVEDEILEVRVVNNEDRKENINVPSTDEVKASNNTDFTDPKENQGTLIELTTLGPILAYHRPQVEAWENVKSENVKSLKEAIDKHYIKEVGTEKASDAATKAFLQALESSIMQLVPLLAETSRKRGASEEVVLESKKVRTVKKKPILMNY</sequence>
<dbReference type="InterPro" id="IPR036517">
    <property type="entry name" value="FF_domain_sf"/>
</dbReference>
<dbReference type="Gene3D" id="1.10.10.440">
    <property type="entry name" value="FF domain"/>
    <property type="match status" value="3"/>
</dbReference>
<dbReference type="InterPro" id="IPR036020">
    <property type="entry name" value="WW_dom_sf"/>
</dbReference>
<dbReference type="PROSITE" id="PS01159">
    <property type="entry name" value="WW_DOMAIN_1"/>
    <property type="match status" value="2"/>
</dbReference>
<dbReference type="AlphaFoldDB" id="A0A1L0BFI3"/>
<evidence type="ECO:0000259" key="2">
    <source>
        <dbReference type="PROSITE" id="PS51676"/>
    </source>
</evidence>
<dbReference type="SMART" id="SM00456">
    <property type="entry name" value="WW"/>
    <property type="match status" value="2"/>
</dbReference>
<dbReference type="Proteomes" id="UP000182259">
    <property type="component" value="Chromosome I"/>
</dbReference>
<dbReference type="PANTHER" id="PTHR11864:SF0">
    <property type="entry name" value="PRP40 PRE-MRNA PROCESSING FACTOR 40 HOMOLOG A (YEAST)"/>
    <property type="match status" value="1"/>
</dbReference>
<dbReference type="GO" id="GO:0071004">
    <property type="term" value="C:U2-type prespliceosome"/>
    <property type="evidence" value="ECO:0007669"/>
    <property type="project" value="TreeGrafter"/>
</dbReference>
<reference evidence="3 4" key="1">
    <citation type="submission" date="2016-10" db="EMBL/GenBank/DDBJ databases">
        <authorList>
            <person name="de Groot N.N."/>
        </authorList>
    </citation>
    <scope>NUCLEOTIDE SEQUENCE [LARGE SCALE GENOMIC DNA]</scope>
    <source>
        <strain evidence="3 4">PYCC 4715</strain>
    </source>
</reference>
<dbReference type="CDD" id="cd00201">
    <property type="entry name" value="WW"/>
    <property type="match status" value="2"/>
</dbReference>
<feature type="domain" description="WW" evidence="1">
    <location>
        <begin position="31"/>
        <end position="64"/>
    </location>
</feature>
<dbReference type="SMART" id="SM00441">
    <property type="entry name" value="FF"/>
    <property type="match status" value="3"/>
</dbReference>
<dbReference type="Gene3D" id="2.20.70.10">
    <property type="match status" value="2"/>
</dbReference>
<protein>
    <submittedName>
        <fullName evidence="3">CIC11C00000001635</fullName>
    </submittedName>
</protein>
<organism evidence="3 4">
    <name type="scientific">Sungouiella intermedia</name>
    <dbReference type="NCBI Taxonomy" id="45354"/>
    <lineage>
        <taxon>Eukaryota</taxon>
        <taxon>Fungi</taxon>
        <taxon>Dikarya</taxon>
        <taxon>Ascomycota</taxon>
        <taxon>Saccharomycotina</taxon>
        <taxon>Pichiomycetes</taxon>
        <taxon>Metschnikowiaceae</taxon>
        <taxon>Sungouiella</taxon>
    </lineage>
</organism>
<dbReference type="GO" id="GO:0005685">
    <property type="term" value="C:U1 snRNP"/>
    <property type="evidence" value="ECO:0007669"/>
    <property type="project" value="TreeGrafter"/>
</dbReference>
<gene>
    <name evidence="3" type="ORF">SAMEA4029009_CIC11G00000001635</name>
</gene>
<dbReference type="EMBL" id="LT635764">
    <property type="protein sequence ID" value="SGZ50185.1"/>
    <property type="molecule type" value="Genomic_DNA"/>
</dbReference>
<proteinExistence type="predicted"/>
<feature type="domain" description="FF" evidence="2">
    <location>
        <begin position="121"/>
        <end position="175"/>
    </location>
</feature>
<dbReference type="InterPro" id="IPR001202">
    <property type="entry name" value="WW_dom"/>
</dbReference>
<dbReference type="SUPFAM" id="SSF51045">
    <property type="entry name" value="WW domain"/>
    <property type="match status" value="2"/>
</dbReference>
<dbReference type="SUPFAM" id="SSF81698">
    <property type="entry name" value="FF domain"/>
    <property type="match status" value="3"/>
</dbReference>
<dbReference type="PROSITE" id="PS51676">
    <property type="entry name" value="FF"/>
    <property type="match status" value="1"/>
</dbReference>
<dbReference type="Pfam" id="PF01846">
    <property type="entry name" value="FF"/>
    <property type="match status" value="3"/>
</dbReference>
<name>A0A1L0BFI3_9ASCO</name>
<dbReference type="GO" id="GO:0003723">
    <property type="term" value="F:RNA binding"/>
    <property type="evidence" value="ECO:0007669"/>
    <property type="project" value="TreeGrafter"/>
</dbReference>
<dbReference type="Pfam" id="PF00397">
    <property type="entry name" value="WW"/>
    <property type="match status" value="2"/>
</dbReference>
<accession>A0A1L0BFI3</accession>
<dbReference type="InterPro" id="IPR039726">
    <property type="entry name" value="Prp40-like"/>
</dbReference>
<evidence type="ECO:0000313" key="3">
    <source>
        <dbReference type="EMBL" id="SGZ50185.1"/>
    </source>
</evidence>
<evidence type="ECO:0000313" key="4">
    <source>
        <dbReference type="Proteomes" id="UP000182259"/>
    </source>
</evidence>